<accession>A0A0R1S020</accession>
<evidence type="ECO:0000313" key="2">
    <source>
        <dbReference type="Proteomes" id="UP000052013"/>
    </source>
</evidence>
<reference evidence="1 2" key="1">
    <citation type="journal article" date="2015" name="Genome Announc.">
        <title>Expanding the biotechnology potential of lactobacilli through comparative genomics of 213 strains and associated genera.</title>
        <authorList>
            <person name="Sun Z."/>
            <person name="Harris H.M."/>
            <person name="McCann A."/>
            <person name="Guo C."/>
            <person name="Argimon S."/>
            <person name="Zhang W."/>
            <person name="Yang X."/>
            <person name="Jeffery I.B."/>
            <person name="Cooney J.C."/>
            <person name="Kagawa T.F."/>
            <person name="Liu W."/>
            <person name="Song Y."/>
            <person name="Salvetti E."/>
            <person name="Wrobel A."/>
            <person name="Rasinkangas P."/>
            <person name="Parkhill J."/>
            <person name="Rea M.C."/>
            <person name="O'Sullivan O."/>
            <person name="Ritari J."/>
            <person name="Douillard F.P."/>
            <person name="Paul Ross R."/>
            <person name="Yang R."/>
            <person name="Briner A.E."/>
            <person name="Felis G.E."/>
            <person name="de Vos W.M."/>
            <person name="Barrangou R."/>
            <person name="Klaenhammer T.R."/>
            <person name="Caufield P.W."/>
            <person name="Cui Y."/>
            <person name="Zhang H."/>
            <person name="O'Toole P.W."/>
        </authorList>
    </citation>
    <scope>NUCLEOTIDE SEQUENCE [LARGE SCALE GENOMIC DNA]</scope>
    <source>
        <strain evidence="1 2">DSM 14421</strain>
    </source>
</reference>
<dbReference type="Proteomes" id="UP000052013">
    <property type="component" value="Unassembled WGS sequence"/>
</dbReference>
<dbReference type="RefSeq" id="WP_057866123.1">
    <property type="nucleotide sequence ID" value="NZ_AZEY01000107.1"/>
</dbReference>
<proteinExistence type="predicted"/>
<protein>
    <submittedName>
        <fullName evidence="1">Uncharacterized protein</fullName>
    </submittedName>
</protein>
<organism evidence="1 2">
    <name type="scientific">Lentilactobacillus diolivorans DSM 14421</name>
    <dbReference type="NCBI Taxonomy" id="1423739"/>
    <lineage>
        <taxon>Bacteria</taxon>
        <taxon>Bacillati</taxon>
        <taxon>Bacillota</taxon>
        <taxon>Bacilli</taxon>
        <taxon>Lactobacillales</taxon>
        <taxon>Lactobacillaceae</taxon>
        <taxon>Lentilactobacillus</taxon>
    </lineage>
</organism>
<name>A0A0R1S020_9LACO</name>
<dbReference type="PATRIC" id="fig|1423739.3.peg.1905"/>
<dbReference type="STRING" id="1423739.FC85_GL001820"/>
<dbReference type="EMBL" id="AZEY01000107">
    <property type="protein sequence ID" value="KRL62582.1"/>
    <property type="molecule type" value="Genomic_DNA"/>
</dbReference>
<gene>
    <name evidence="1" type="ORF">FC85_GL001820</name>
</gene>
<evidence type="ECO:0000313" key="1">
    <source>
        <dbReference type="EMBL" id="KRL62582.1"/>
    </source>
</evidence>
<comment type="caution">
    <text evidence="1">The sequence shown here is derived from an EMBL/GenBank/DDBJ whole genome shotgun (WGS) entry which is preliminary data.</text>
</comment>
<sequence>MTDKIDYSEQLKRLEAGDIDKIVVKPEQFMDFQSSFMNYDKRKRIIGTADQGGVVTYIFERDDQRNDS</sequence>
<dbReference type="AlphaFoldDB" id="A0A0R1S020"/>